<evidence type="ECO:0000256" key="1">
    <source>
        <dbReference type="ARBA" id="ARBA00006566"/>
    </source>
</evidence>
<dbReference type="Proteomes" id="UP000030129">
    <property type="component" value="Unassembled WGS sequence"/>
</dbReference>
<dbReference type="PRINTS" id="PR00959">
    <property type="entry name" value="MEVGALKINASE"/>
</dbReference>
<dbReference type="eggNOG" id="COG0153">
    <property type="taxonomic scope" value="Bacteria"/>
</dbReference>
<proteinExistence type="inferred from homology"/>
<dbReference type="PIRSF" id="PIRSF000530">
    <property type="entry name" value="Galactokinase"/>
    <property type="match status" value="1"/>
</dbReference>
<dbReference type="InterPro" id="IPR006206">
    <property type="entry name" value="Mevalonate/galactokinase"/>
</dbReference>
<organism evidence="16 17">
    <name type="scientific">Flavobacterium beibuense F44-8</name>
    <dbReference type="NCBI Taxonomy" id="1406840"/>
    <lineage>
        <taxon>Bacteria</taxon>
        <taxon>Pseudomonadati</taxon>
        <taxon>Bacteroidota</taxon>
        <taxon>Flavobacteriia</taxon>
        <taxon>Flavobacteriales</taxon>
        <taxon>Flavobacteriaceae</taxon>
        <taxon>Flavobacterium</taxon>
    </lineage>
</organism>
<dbReference type="InterPro" id="IPR020568">
    <property type="entry name" value="Ribosomal_Su5_D2-typ_SF"/>
</dbReference>
<dbReference type="GO" id="GO:0004335">
    <property type="term" value="F:galactokinase activity"/>
    <property type="evidence" value="ECO:0007669"/>
    <property type="project" value="UniProtKB-UniRule"/>
</dbReference>
<dbReference type="FunFam" id="3.30.70.890:FF:000001">
    <property type="entry name" value="Galactokinase"/>
    <property type="match status" value="1"/>
</dbReference>
<evidence type="ECO:0000256" key="12">
    <source>
        <dbReference type="NCBIfam" id="TIGR00131"/>
    </source>
</evidence>
<feature type="domain" description="GHMP kinase C-terminal" evidence="14">
    <location>
        <begin position="286"/>
        <end position="365"/>
    </location>
</feature>
<dbReference type="InterPro" id="IPR022963">
    <property type="entry name" value="Galactokinase_bac"/>
</dbReference>
<dbReference type="Pfam" id="PF10509">
    <property type="entry name" value="GalKase_gal_bdg"/>
    <property type="match status" value="1"/>
</dbReference>
<dbReference type="EC" id="2.7.1.6" evidence="11 12"/>
<dbReference type="FunFam" id="3.30.230.10:FF:000017">
    <property type="entry name" value="Galactokinase"/>
    <property type="match status" value="1"/>
</dbReference>
<feature type="binding site" evidence="11">
    <location>
        <position position="129"/>
    </location>
    <ligand>
        <name>Mg(2+)</name>
        <dbReference type="ChEBI" id="CHEBI:18420"/>
    </ligand>
</feature>
<dbReference type="EMBL" id="JRLV01000019">
    <property type="protein sequence ID" value="KGO79213.1"/>
    <property type="molecule type" value="Genomic_DNA"/>
</dbReference>
<comment type="function">
    <text evidence="11">Catalyzes the transfer of the gamma-phosphate of ATP to D-galactose to form alpha-D-galactose-1-phosphate (Gal-1-P).</text>
</comment>
<name>A0A0A2LJ73_9FLAO</name>
<feature type="domain" description="GHMP kinase N-terminal" evidence="13">
    <location>
        <begin position="93"/>
        <end position="181"/>
    </location>
</feature>
<dbReference type="GO" id="GO:0006012">
    <property type="term" value="P:galactose metabolic process"/>
    <property type="evidence" value="ECO:0007669"/>
    <property type="project" value="UniProtKB-UniRule"/>
</dbReference>
<dbReference type="InterPro" id="IPR006204">
    <property type="entry name" value="GHMP_kinase_N_dom"/>
</dbReference>
<evidence type="ECO:0000259" key="15">
    <source>
        <dbReference type="Pfam" id="PF10509"/>
    </source>
</evidence>
<dbReference type="HAMAP" id="MF_00246">
    <property type="entry name" value="Galactokinase"/>
    <property type="match status" value="1"/>
</dbReference>
<sequence length="389" mass="42916">MDMIETKMLPASLEQFIKETSIVSFAPGRINLLGEHTDYNDGFVMPASIDKRMYFVLSPREDSTINLKSLDMKQDFSTTIENLAKTDHKTWANYILGVVDGFIKKGLEVKGFDAVFTGNIPIGAGVSSSAALECAVAVTLNVYTNAGLDKSTLAQIAQKAEHNFAGVQCGIMDQFASVFGKKDTLIKLDCRSLQYEYKPLKLEGASLLLFDSDVKHSLASSEYNVRRKQCEEGVAMVKKYVPLVDSLRDVSLEMLDKYVYPNDTVVYNRCRYVVEENQRVQQVAAFLEAGNLKAVGQKMFETHAGLRGQYEVSCKELDFLVSAVSDNPNVLGARLMGGGFGGCTINLIKTNAVDEVIQQVGENYHKQYNKELKVYPVSIGDGATVIKNG</sequence>
<keyword evidence="4 11" id="KW-0479">Metal-binding</keyword>
<comment type="similarity">
    <text evidence="1 11">Belongs to the GHMP kinase family. GalK subfamily.</text>
</comment>
<evidence type="ECO:0000256" key="2">
    <source>
        <dbReference type="ARBA" id="ARBA00022490"/>
    </source>
</evidence>
<comment type="subcellular location">
    <subcellularLocation>
        <location evidence="11">Cytoplasm</location>
    </subcellularLocation>
</comment>
<dbReference type="GO" id="GO:0005524">
    <property type="term" value="F:ATP binding"/>
    <property type="evidence" value="ECO:0007669"/>
    <property type="project" value="UniProtKB-UniRule"/>
</dbReference>
<dbReference type="Pfam" id="PF08544">
    <property type="entry name" value="GHMP_kinases_C"/>
    <property type="match status" value="1"/>
</dbReference>
<dbReference type="Pfam" id="PF00288">
    <property type="entry name" value="GHMP_kinases_N"/>
    <property type="match status" value="1"/>
</dbReference>
<feature type="binding site" evidence="11">
    <location>
        <begin position="123"/>
        <end position="129"/>
    </location>
    <ligand>
        <name>ATP</name>
        <dbReference type="ChEBI" id="CHEBI:30616"/>
    </ligand>
</feature>
<evidence type="ECO:0000259" key="14">
    <source>
        <dbReference type="Pfam" id="PF08544"/>
    </source>
</evidence>
<dbReference type="Gene3D" id="3.30.230.10">
    <property type="match status" value="1"/>
</dbReference>
<evidence type="ECO:0000256" key="7">
    <source>
        <dbReference type="ARBA" id="ARBA00022840"/>
    </source>
</evidence>
<dbReference type="SUPFAM" id="SSF54211">
    <property type="entry name" value="Ribosomal protein S5 domain 2-like"/>
    <property type="match status" value="1"/>
</dbReference>
<dbReference type="GO" id="GO:0005829">
    <property type="term" value="C:cytosol"/>
    <property type="evidence" value="ECO:0007669"/>
    <property type="project" value="TreeGrafter"/>
</dbReference>
<dbReference type="UniPathway" id="UPA00214"/>
<evidence type="ECO:0000256" key="3">
    <source>
        <dbReference type="ARBA" id="ARBA00022679"/>
    </source>
</evidence>
<keyword evidence="7 11" id="KW-0067">ATP-binding</keyword>
<evidence type="ECO:0000313" key="16">
    <source>
        <dbReference type="EMBL" id="KGO79213.1"/>
    </source>
</evidence>
<keyword evidence="9 11" id="KW-0299">Galactose metabolism</keyword>
<keyword evidence="3 11" id="KW-0808">Transferase</keyword>
<evidence type="ECO:0000256" key="10">
    <source>
        <dbReference type="ARBA" id="ARBA00023277"/>
    </source>
</evidence>
<dbReference type="Gene3D" id="3.30.70.890">
    <property type="entry name" value="GHMP kinase, C-terminal domain"/>
    <property type="match status" value="1"/>
</dbReference>
<feature type="binding site" evidence="11">
    <location>
        <begin position="35"/>
        <end position="38"/>
    </location>
    <ligand>
        <name>substrate</name>
    </ligand>
</feature>
<feature type="binding site" evidence="11">
    <location>
        <position position="223"/>
    </location>
    <ligand>
        <name>substrate</name>
    </ligand>
</feature>
<evidence type="ECO:0000313" key="17">
    <source>
        <dbReference type="Proteomes" id="UP000030129"/>
    </source>
</evidence>
<feature type="domain" description="Galactokinase N-terminal" evidence="15">
    <location>
        <begin position="15"/>
        <end position="59"/>
    </location>
</feature>
<evidence type="ECO:0000256" key="9">
    <source>
        <dbReference type="ARBA" id="ARBA00023144"/>
    </source>
</evidence>
<comment type="caution">
    <text evidence="16">The sequence shown here is derived from an EMBL/GenBank/DDBJ whole genome shotgun (WGS) entry which is preliminary data.</text>
</comment>
<keyword evidence="17" id="KW-1185">Reference proteome</keyword>
<gene>
    <name evidence="11" type="primary">galK</name>
    <name evidence="16" type="ORF">Q763_14305</name>
</gene>
<dbReference type="NCBIfam" id="TIGR00131">
    <property type="entry name" value="gal_kin"/>
    <property type="match status" value="1"/>
</dbReference>
<dbReference type="InterPro" id="IPR013750">
    <property type="entry name" value="GHMP_kinase_C_dom"/>
</dbReference>
<protein>
    <recommendedName>
        <fullName evidence="11 12">Galactokinase</fullName>
        <ecNumber evidence="11 12">2.7.1.6</ecNumber>
    </recommendedName>
    <alternativeName>
        <fullName evidence="11">Galactose kinase</fullName>
    </alternativeName>
</protein>
<keyword evidence="8 11" id="KW-0460">Magnesium</keyword>
<reference evidence="16 17" key="1">
    <citation type="submission" date="2013-09" db="EMBL/GenBank/DDBJ databases">
        <authorList>
            <person name="Zeng Z."/>
            <person name="Chen C."/>
        </authorList>
    </citation>
    <scope>NUCLEOTIDE SEQUENCE [LARGE SCALE GENOMIC DNA]</scope>
    <source>
        <strain evidence="16 17">F44-8</strain>
    </source>
</reference>
<evidence type="ECO:0000256" key="6">
    <source>
        <dbReference type="ARBA" id="ARBA00022777"/>
    </source>
</evidence>
<evidence type="ECO:0000259" key="13">
    <source>
        <dbReference type="Pfam" id="PF00288"/>
    </source>
</evidence>
<comment type="catalytic activity">
    <reaction evidence="11">
        <text>alpha-D-galactose + ATP = alpha-D-galactose 1-phosphate + ADP + H(+)</text>
        <dbReference type="Rhea" id="RHEA:13553"/>
        <dbReference type="ChEBI" id="CHEBI:15378"/>
        <dbReference type="ChEBI" id="CHEBI:28061"/>
        <dbReference type="ChEBI" id="CHEBI:30616"/>
        <dbReference type="ChEBI" id="CHEBI:58336"/>
        <dbReference type="ChEBI" id="CHEBI:456216"/>
        <dbReference type="EC" id="2.7.1.6"/>
    </reaction>
</comment>
<dbReference type="SUPFAM" id="SSF55060">
    <property type="entry name" value="GHMP Kinase, C-terminal domain"/>
    <property type="match status" value="1"/>
</dbReference>
<feature type="site" description="Transition state stabilizer" evidence="11">
    <location>
        <position position="29"/>
    </location>
</feature>
<keyword evidence="5 11" id="KW-0547">Nucleotide-binding</keyword>
<keyword evidence="2 11" id="KW-0963">Cytoplasm</keyword>
<dbReference type="AlphaFoldDB" id="A0A0A2LJ73"/>
<dbReference type="STRING" id="1406840.Q763_14305"/>
<dbReference type="PRINTS" id="PR00473">
    <property type="entry name" value="GALCTOKINASE"/>
</dbReference>
<feature type="active site" description="Proton acceptor" evidence="11">
    <location>
        <position position="173"/>
    </location>
</feature>
<dbReference type="PANTHER" id="PTHR10457">
    <property type="entry name" value="MEVALONATE KINASE/GALACTOKINASE"/>
    <property type="match status" value="1"/>
</dbReference>
<feature type="binding site" evidence="11">
    <location>
        <position position="161"/>
    </location>
    <ligand>
        <name>Mg(2+)</name>
        <dbReference type="ChEBI" id="CHEBI:18420"/>
    </ligand>
</feature>
<accession>A0A0A2LJ73</accession>
<keyword evidence="6 11" id="KW-0418">Kinase</keyword>
<keyword evidence="10 11" id="KW-0119">Carbohydrate metabolism</keyword>
<feature type="binding site" evidence="11">
    <location>
        <position position="69"/>
    </location>
    <ligand>
        <name>ATP</name>
        <dbReference type="ChEBI" id="CHEBI:30616"/>
    </ligand>
</feature>
<evidence type="ECO:0000256" key="8">
    <source>
        <dbReference type="ARBA" id="ARBA00022842"/>
    </source>
</evidence>
<dbReference type="InterPro" id="IPR014721">
    <property type="entry name" value="Ribsml_uS5_D2-typ_fold_subgr"/>
</dbReference>
<evidence type="ECO:0000256" key="11">
    <source>
        <dbReference type="HAMAP-Rule" id="MF_00246"/>
    </source>
</evidence>
<dbReference type="InterPro" id="IPR019539">
    <property type="entry name" value="GalKase_N"/>
</dbReference>
<comment type="pathway">
    <text evidence="11">Carbohydrate metabolism; galactose metabolism.</text>
</comment>
<dbReference type="GO" id="GO:0000287">
    <property type="term" value="F:magnesium ion binding"/>
    <property type="evidence" value="ECO:0007669"/>
    <property type="project" value="UniProtKB-UniRule"/>
</dbReference>
<evidence type="ECO:0000256" key="4">
    <source>
        <dbReference type="ARBA" id="ARBA00022723"/>
    </source>
</evidence>
<evidence type="ECO:0000256" key="5">
    <source>
        <dbReference type="ARBA" id="ARBA00022741"/>
    </source>
</evidence>
<dbReference type="PANTHER" id="PTHR10457:SF7">
    <property type="entry name" value="GALACTOKINASE-RELATED"/>
    <property type="match status" value="1"/>
</dbReference>
<dbReference type="InterPro" id="IPR000705">
    <property type="entry name" value="Galactokinase"/>
</dbReference>
<dbReference type="InterPro" id="IPR036554">
    <property type="entry name" value="GHMP_kinase_C_sf"/>
</dbReference>